<organism evidence="1 5">
    <name type="scientific">Phytophthora infestans</name>
    <name type="common">Potato late blight agent</name>
    <name type="synonym">Botrytis infestans</name>
    <dbReference type="NCBI Taxonomy" id="4787"/>
    <lineage>
        <taxon>Eukaryota</taxon>
        <taxon>Sar</taxon>
        <taxon>Stramenopiles</taxon>
        <taxon>Oomycota</taxon>
        <taxon>Peronosporomycetes</taxon>
        <taxon>Peronosporales</taxon>
        <taxon>Peronosporaceae</taxon>
        <taxon>Phytophthora</taxon>
    </lineage>
</organism>
<dbReference type="EMBL" id="WSZM01000359">
    <property type="protein sequence ID" value="KAF4034576.1"/>
    <property type="molecule type" value="Genomic_DNA"/>
</dbReference>
<evidence type="ECO:0000313" key="1">
    <source>
        <dbReference type="EMBL" id="KAF4034576.1"/>
    </source>
</evidence>
<name>A0A833S6M2_PHYIN</name>
<comment type="caution">
    <text evidence="1">The sequence shown here is derived from an EMBL/GenBank/DDBJ whole genome shotgun (WGS) entry which is preliminary data.</text>
</comment>
<dbReference type="Proteomes" id="UP000602510">
    <property type="component" value="Unassembled WGS sequence"/>
</dbReference>
<evidence type="ECO:0000313" key="2">
    <source>
        <dbReference type="EMBL" id="KAF4136393.1"/>
    </source>
</evidence>
<protein>
    <submittedName>
        <fullName evidence="1">Uncharacterized protein</fullName>
    </submittedName>
</protein>
<sequence length="127" mass="14886">MVLEGEINASKLLRVSPTRKASCGQRKANIYLSKDKRDHQFSVDSLVRQYLKQSMSPFHWHVMRDFDVKTEQGEPKRDGFCGTIVSWGDNNNNGVFYWSVEYLNSRRPNDYYAKNWQSAPVERTFMV</sequence>
<evidence type="ECO:0000313" key="4">
    <source>
        <dbReference type="EMBL" id="KAF4143399.1"/>
    </source>
</evidence>
<dbReference type="EMBL" id="JAACNO010001956">
    <property type="protein sequence ID" value="KAF4136393.1"/>
    <property type="molecule type" value="Genomic_DNA"/>
</dbReference>
<gene>
    <name evidence="1" type="ORF">GN244_ATG13467</name>
    <name evidence="4" type="ORF">GN958_ATG07408</name>
    <name evidence="3" type="ORF">GN958_ATG13369</name>
    <name evidence="2" type="ORF">GN958_ATG14407</name>
</gene>
<dbReference type="EMBL" id="JAACNO010001803">
    <property type="protein sequence ID" value="KAF4137442.1"/>
    <property type="molecule type" value="Genomic_DNA"/>
</dbReference>
<dbReference type="EMBL" id="JAACNO010001019">
    <property type="protein sequence ID" value="KAF4143399.1"/>
    <property type="molecule type" value="Genomic_DNA"/>
</dbReference>
<reference evidence="1" key="1">
    <citation type="submission" date="2020-04" db="EMBL/GenBank/DDBJ databases">
        <title>Hybrid Assembly of Korean Phytophthora infestans isolates.</title>
        <authorList>
            <person name="Prokchorchik M."/>
            <person name="Lee Y."/>
            <person name="Seo J."/>
            <person name="Cho J.-H."/>
            <person name="Park Y.-E."/>
            <person name="Jang D.-C."/>
            <person name="Im J.-S."/>
            <person name="Choi J.-G."/>
            <person name="Park H.-J."/>
            <person name="Lee G.-B."/>
            <person name="Lee Y.-G."/>
            <person name="Hong S.-Y."/>
            <person name="Cho K."/>
            <person name="Sohn K.H."/>
        </authorList>
    </citation>
    <scope>NUCLEOTIDE SEQUENCE</scope>
    <source>
        <strain evidence="1">KR_1_A1</strain>
        <strain evidence="2">KR_2_A2</strain>
    </source>
</reference>
<proteinExistence type="predicted"/>
<evidence type="ECO:0000313" key="3">
    <source>
        <dbReference type="EMBL" id="KAF4137442.1"/>
    </source>
</evidence>
<accession>A0A833S6M2</accession>
<dbReference type="Proteomes" id="UP000704712">
    <property type="component" value="Unassembled WGS sequence"/>
</dbReference>
<keyword evidence="5" id="KW-1185">Reference proteome</keyword>
<dbReference type="AlphaFoldDB" id="A0A833S6M2"/>
<evidence type="ECO:0000313" key="5">
    <source>
        <dbReference type="Proteomes" id="UP000602510"/>
    </source>
</evidence>